<keyword evidence="1" id="KW-1133">Transmembrane helix</keyword>
<evidence type="ECO:0000313" key="2">
    <source>
        <dbReference type="EMBL" id="SHN26420.1"/>
    </source>
</evidence>
<evidence type="ECO:0000313" key="3">
    <source>
        <dbReference type="Proteomes" id="UP000184440"/>
    </source>
</evidence>
<dbReference type="RefSeq" id="WP_073257782.1">
    <property type="nucleotide sequence ID" value="NZ_FRCS01000004.1"/>
</dbReference>
<feature type="transmembrane region" description="Helical" evidence="1">
    <location>
        <begin position="296"/>
        <end position="313"/>
    </location>
</feature>
<feature type="transmembrane region" description="Helical" evidence="1">
    <location>
        <begin position="198"/>
        <end position="218"/>
    </location>
</feature>
<feature type="transmembrane region" description="Helical" evidence="1">
    <location>
        <begin position="134"/>
        <end position="152"/>
    </location>
</feature>
<feature type="transmembrane region" description="Helical" evidence="1">
    <location>
        <begin position="224"/>
        <end position="243"/>
    </location>
</feature>
<protein>
    <submittedName>
        <fullName evidence="2">YndJ-like protein</fullName>
    </submittedName>
</protein>
<feature type="transmembrane region" description="Helical" evidence="1">
    <location>
        <begin position="6"/>
        <end position="24"/>
    </location>
</feature>
<reference evidence="2 3" key="1">
    <citation type="submission" date="2016-11" db="EMBL/GenBank/DDBJ databases">
        <authorList>
            <person name="Jaros S."/>
            <person name="Januszkiewicz K."/>
            <person name="Wedrychowicz H."/>
        </authorList>
    </citation>
    <scope>NUCLEOTIDE SEQUENCE [LARGE SCALE GENOMIC DNA]</scope>
    <source>
        <strain evidence="2 3">DSM 46144</strain>
    </source>
</reference>
<feature type="transmembrane region" description="Helical" evidence="1">
    <location>
        <begin position="36"/>
        <end position="53"/>
    </location>
</feature>
<keyword evidence="1" id="KW-0472">Membrane</keyword>
<dbReference type="STRING" id="134849.SAMN05443668_104259"/>
<feature type="transmembrane region" description="Helical" evidence="1">
    <location>
        <begin position="255"/>
        <end position="276"/>
    </location>
</feature>
<accession>A0A1M7Q855</accession>
<sequence>MRWVVVPAIALGMLLVVPLGLWLLHAPGVGVLRRVWPWAGVIGVVALLLPTGVGAAAVAVPYAAVTVALAGAAAARFARVAGALRPTAARAGALLGVPLGASAAAGVPLGTPAAAGVPLGVPGAWGLAAVTREVAVLTALVAPSIAGLSLVAERGGWALLGFGPKILLLTVAHFHYAGFAAALVASLVCGLPNSGRAAAFGALTVPAGTALVLAGFFLGDVVELAGAVVLTAGMWVVGGLTWRARAAAPDRVTRVLLATSSVVLIVTMLLALDWALGEAFGVPKLSLTWMAATHGVLNAVGFGLCGVLAWRGLSVGELAGRTRREAS</sequence>
<dbReference type="Proteomes" id="UP000184440">
    <property type="component" value="Unassembled WGS sequence"/>
</dbReference>
<dbReference type="OrthoDB" id="4190194at2"/>
<feature type="transmembrane region" description="Helical" evidence="1">
    <location>
        <begin position="172"/>
        <end position="191"/>
    </location>
</feature>
<dbReference type="EMBL" id="FRCS01000004">
    <property type="protein sequence ID" value="SHN26420.1"/>
    <property type="molecule type" value="Genomic_DNA"/>
</dbReference>
<keyword evidence="1" id="KW-0812">Transmembrane</keyword>
<dbReference type="AlphaFoldDB" id="A0A1M7Q855"/>
<name>A0A1M7Q855_9ACTN</name>
<dbReference type="InterPro" id="IPR025450">
    <property type="entry name" value="YndJ-like"/>
</dbReference>
<keyword evidence="3" id="KW-1185">Reference proteome</keyword>
<gene>
    <name evidence="2" type="ORF">SAMN05443668_104259</name>
</gene>
<dbReference type="Pfam" id="PF14158">
    <property type="entry name" value="YndJ"/>
    <property type="match status" value="2"/>
</dbReference>
<evidence type="ECO:0000256" key="1">
    <source>
        <dbReference type="SAM" id="Phobius"/>
    </source>
</evidence>
<organism evidence="2 3">
    <name type="scientific">Cryptosporangium aurantiacum</name>
    <dbReference type="NCBI Taxonomy" id="134849"/>
    <lineage>
        <taxon>Bacteria</taxon>
        <taxon>Bacillati</taxon>
        <taxon>Actinomycetota</taxon>
        <taxon>Actinomycetes</taxon>
        <taxon>Cryptosporangiales</taxon>
        <taxon>Cryptosporangiaceae</taxon>
        <taxon>Cryptosporangium</taxon>
    </lineage>
</organism>
<proteinExistence type="predicted"/>